<evidence type="ECO:0000313" key="2">
    <source>
        <dbReference type="Proteomes" id="UP000199410"/>
    </source>
</evidence>
<dbReference type="Proteomes" id="UP000199410">
    <property type="component" value="Unassembled WGS sequence"/>
</dbReference>
<gene>
    <name evidence="1" type="ORF">SAMN02787113_04720</name>
</gene>
<reference evidence="1 2" key="1">
    <citation type="submission" date="2016-10" db="EMBL/GenBank/DDBJ databases">
        <authorList>
            <person name="Varghese N."/>
            <person name="Submissions S."/>
        </authorList>
    </citation>
    <scope>NUCLEOTIDE SEQUENCE [LARGE SCALE GENOMIC DNA]</scope>
    <source>
        <strain evidence="1 2">TC-13</strain>
    </source>
</reference>
<organism evidence="1 2">
    <name type="scientific">Lysinibacillus fusiformis</name>
    <dbReference type="NCBI Taxonomy" id="28031"/>
    <lineage>
        <taxon>Bacteria</taxon>
        <taxon>Bacillati</taxon>
        <taxon>Bacillota</taxon>
        <taxon>Bacilli</taxon>
        <taxon>Bacillales</taxon>
        <taxon>Bacillaceae</taxon>
        <taxon>Lysinibacillus</taxon>
    </lineage>
</organism>
<accession>A0A1H9SGC9</accession>
<dbReference type="AlphaFoldDB" id="A0A1H9SGC9"/>
<sequence>MKINRYEYDHWNIEENTFLEDLAIQEISDVLGLISWYEIKFDDKWHKFYEF</sequence>
<proteinExistence type="predicted"/>
<evidence type="ECO:0000313" key="1">
    <source>
        <dbReference type="EMBL" id="SER84037.1"/>
    </source>
</evidence>
<comment type="caution">
    <text evidence="1">The sequence shown here is derived from an EMBL/GenBank/DDBJ whole genome shotgun (WGS) entry which is preliminary data.</text>
</comment>
<dbReference type="EMBL" id="FOEL01000028">
    <property type="protein sequence ID" value="SER84037.1"/>
    <property type="molecule type" value="Genomic_DNA"/>
</dbReference>
<protein>
    <submittedName>
        <fullName evidence="1">Uncharacterized protein</fullName>
    </submittedName>
</protein>
<name>A0A1H9SGC9_9BACI</name>